<feature type="region of interest" description="Disordered" evidence="1">
    <location>
        <begin position="234"/>
        <end position="256"/>
    </location>
</feature>
<evidence type="ECO:0000313" key="2">
    <source>
        <dbReference type="EMBL" id="SKA94796.1"/>
    </source>
</evidence>
<reference evidence="3" key="1">
    <citation type="submission" date="2017-02" db="EMBL/GenBank/DDBJ databases">
        <authorList>
            <person name="Varghese N."/>
            <person name="Submissions S."/>
        </authorList>
    </citation>
    <scope>NUCLEOTIDE SEQUENCE [LARGE SCALE GENOMIC DNA]</scope>
    <source>
        <strain evidence="3">ATCC 700200</strain>
    </source>
</reference>
<name>A0A1T4XZ60_9BACT</name>
<organism evidence="2 3">
    <name type="scientific">Prosthecobacter debontii</name>
    <dbReference type="NCBI Taxonomy" id="48467"/>
    <lineage>
        <taxon>Bacteria</taxon>
        <taxon>Pseudomonadati</taxon>
        <taxon>Verrucomicrobiota</taxon>
        <taxon>Verrucomicrobiia</taxon>
        <taxon>Verrucomicrobiales</taxon>
        <taxon>Verrucomicrobiaceae</taxon>
        <taxon>Prosthecobacter</taxon>
    </lineage>
</organism>
<dbReference type="EMBL" id="FUYE01000006">
    <property type="protein sequence ID" value="SKA94796.1"/>
    <property type="molecule type" value="Genomic_DNA"/>
</dbReference>
<gene>
    <name evidence="2" type="ORF">SAMN02745166_02207</name>
</gene>
<evidence type="ECO:0000313" key="3">
    <source>
        <dbReference type="Proteomes" id="UP000190774"/>
    </source>
</evidence>
<dbReference type="STRING" id="48467.SAMN02745166_02207"/>
<evidence type="ECO:0000256" key="1">
    <source>
        <dbReference type="SAM" id="MobiDB-lite"/>
    </source>
</evidence>
<protein>
    <submittedName>
        <fullName evidence="2">Uncharacterized protein</fullName>
    </submittedName>
</protein>
<dbReference type="Proteomes" id="UP000190774">
    <property type="component" value="Unassembled WGS sequence"/>
</dbReference>
<keyword evidence="3" id="KW-1185">Reference proteome</keyword>
<accession>A0A1T4XZ60</accession>
<sequence length="276" mass="29839">MAMNGKPHRRTDVSGGSAPRKFFKVHRRIIRLAREGVGIVAPLQTRSRGLTACIISSFTSSQGPGSPAMVAESLRGRHRRTHPAYRPLAGNRCGGPSCRRWSPCHHAVAERLCGSFSFIHQRLRNPSRAVSPRQGIALASLPPHSGTLPRLHDTSIPTGLWRETVVVGRHVGVGVHAGMQSRSVPECGGPACGTAARHRSAPVGERLCGSFSFIHQRLRNPSRAVSPRQGIALASLPPHSGTLPRLHDTSIPPRPLRTIAFPFPSPPRDCRHASQP</sequence>
<dbReference type="AlphaFoldDB" id="A0A1T4XZ60"/>
<proteinExistence type="predicted"/>